<feature type="region of interest" description="Disordered" evidence="1">
    <location>
        <begin position="176"/>
        <end position="212"/>
    </location>
</feature>
<keyword evidence="2" id="KW-0732">Signal</keyword>
<dbReference type="KEGG" id="asoc:CB4_00153"/>
<dbReference type="PROSITE" id="PS51257">
    <property type="entry name" value="PROKAR_LIPOPROTEIN"/>
    <property type="match status" value="1"/>
</dbReference>
<dbReference type="EMBL" id="AP017312">
    <property type="protein sequence ID" value="BAU26064.1"/>
    <property type="molecule type" value="Genomic_DNA"/>
</dbReference>
<gene>
    <name evidence="3" type="primary">gerD</name>
    <name evidence="3" type="ORF">CB4_00153</name>
</gene>
<evidence type="ECO:0000256" key="2">
    <source>
        <dbReference type="SAM" id="SignalP"/>
    </source>
</evidence>
<evidence type="ECO:0000256" key="1">
    <source>
        <dbReference type="SAM" id="MobiDB-lite"/>
    </source>
</evidence>
<dbReference type="RefSeq" id="WP_231956109.1">
    <property type="nucleotide sequence ID" value="NZ_AP017312.1"/>
</dbReference>
<feature type="chain" id="PRO_5043579306" evidence="2">
    <location>
        <begin position="27"/>
        <end position="212"/>
    </location>
</feature>
<accession>A0A0U5AVU4</accession>
<protein>
    <submittedName>
        <fullName evidence="3">Spore germination protein GerD</fullName>
    </submittedName>
</protein>
<reference evidence="3 4" key="1">
    <citation type="submission" date="2015-12" db="EMBL/GenBank/DDBJ databases">
        <title>Genome sequence of Aneurinibacillus soli.</title>
        <authorList>
            <person name="Lee J.S."/>
            <person name="Lee K.C."/>
            <person name="Kim K.K."/>
            <person name="Lee B.W."/>
        </authorList>
    </citation>
    <scope>NUCLEOTIDE SEQUENCE [LARGE SCALE GENOMIC DNA]</scope>
    <source>
        <strain evidence="3 4">CB4</strain>
    </source>
</reference>
<dbReference type="Proteomes" id="UP000217696">
    <property type="component" value="Chromosome"/>
</dbReference>
<organism evidence="3 4">
    <name type="scientific">Aneurinibacillus soli</name>
    <dbReference type="NCBI Taxonomy" id="1500254"/>
    <lineage>
        <taxon>Bacteria</taxon>
        <taxon>Bacillati</taxon>
        <taxon>Bacillota</taxon>
        <taxon>Bacilli</taxon>
        <taxon>Bacillales</taxon>
        <taxon>Paenibacillaceae</taxon>
        <taxon>Aneurinibacillus group</taxon>
        <taxon>Aneurinibacillus</taxon>
    </lineage>
</organism>
<feature type="region of interest" description="Disordered" evidence="1">
    <location>
        <begin position="57"/>
        <end position="78"/>
    </location>
</feature>
<dbReference type="AlphaFoldDB" id="A0A0U5AVU4"/>
<feature type="signal peptide" evidence="2">
    <location>
        <begin position="1"/>
        <end position="26"/>
    </location>
</feature>
<proteinExistence type="predicted"/>
<keyword evidence="4" id="KW-1185">Reference proteome</keyword>
<evidence type="ECO:0000313" key="4">
    <source>
        <dbReference type="Proteomes" id="UP000217696"/>
    </source>
</evidence>
<evidence type="ECO:0000313" key="3">
    <source>
        <dbReference type="EMBL" id="BAU26064.1"/>
    </source>
</evidence>
<name>A0A0U5AVU4_9BACL</name>
<dbReference type="NCBIfam" id="NF040801">
    <property type="entry name" value="spore_GerD"/>
    <property type="match status" value="1"/>
</dbReference>
<feature type="compositionally biased region" description="Basic and acidic residues" evidence="1">
    <location>
        <begin position="182"/>
        <end position="192"/>
    </location>
</feature>
<dbReference type="Pfam" id="PF17898">
    <property type="entry name" value="GerD"/>
    <property type="match status" value="1"/>
</dbReference>
<feature type="compositionally biased region" description="Gly residues" evidence="1">
    <location>
        <begin position="194"/>
        <end position="212"/>
    </location>
</feature>
<dbReference type="InterPro" id="IPR041262">
    <property type="entry name" value="GerD_central"/>
</dbReference>
<sequence>MTRSFKPIRYVLTSMLALSLFTTGCGGGSPEKSSSTSGNYNETKQMVVDILKTKEAQKAIKESSGGSGKMSIQSTGDPKAMEDHLKTQTHEMMQDPKFAAALAKAMQEENKKLLKNLMKDPEYQKMMLSIMKDPEHQKTVTQSMQSPAYRQQTMTIMKEALQSPMFRMEMVTLMQKAQEQLMKPETKGKEQKGGQQGGQQKGGGKGGGGGGK</sequence>